<proteinExistence type="predicted"/>
<protein>
    <submittedName>
        <fullName evidence="3">T9SS type A sorting domain-containing protein</fullName>
    </submittedName>
</protein>
<keyword evidence="4" id="KW-1185">Reference proteome</keyword>
<dbReference type="Pfam" id="PF18962">
    <property type="entry name" value="Por_Secre_tail"/>
    <property type="match status" value="1"/>
</dbReference>
<dbReference type="NCBIfam" id="TIGR04183">
    <property type="entry name" value="Por_Secre_tail"/>
    <property type="match status" value="1"/>
</dbReference>
<comment type="caution">
    <text evidence="3">The sequence shown here is derived from an EMBL/GenBank/DDBJ whole genome shotgun (WGS) entry which is preliminary data.</text>
</comment>
<keyword evidence="1" id="KW-0732">Signal</keyword>
<dbReference type="Proteomes" id="UP001479606">
    <property type="component" value="Unassembled WGS sequence"/>
</dbReference>
<accession>A0ABU9LUW5</accession>
<dbReference type="InterPro" id="IPR026444">
    <property type="entry name" value="Secre_tail"/>
</dbReference>
<feature type="domain" description="Secretion system C-terminal sorting" evidence="2">
    <location>
        <begin position="520"/>
        <end position="597"/>
    </location>
</feature>
<organism evidence="3 4">
    <name type="scientific">Hymenobacter segetis</name>
    <dbReference type="NCBI Taxonomy" id="2025509"/>
    <lineage>
        <taxon>Bacteria</taxon>
        <taxon>Pseudomonadati</taxon>
        <taxon>Bacteroidota</taxon>
        <taxon>Cytophagia</taxon>
        <taxon>Cytophagales</taxon>
        <taxon>Hymenobacteraceae</taxon>
        <taxon>Hymenobacter</taxon>
    </lineage>
</organism>
<gene>
    <name evidence="3" type="ORF">AAFH49_09570</name>
</gene>
<evidence type="ECO:0000256" key="1">
    <source>
        <dbReference type="SAM" id="SignalP"/>
    </source>
</evidence>
<name>A0ABU9LUW5_9BACT</name>
<feature type="chain" id="PRO_5046198860" evidence="1">
    <location>
        <begin position="39"/>
        <end position="598"/>
    </location>
</feature>
<dbReference type="EMBL" id="JBCEVZ010000018">
    <property type="protein sequence ID" value="MEL5994455.1"/>
    <property type="molecule type" value="Genomic_DNA"/>
</dbReference>
<sequence>MKHFSTTFPGSGRQLITWLRPYLAALLLLLLAAPLARAQAPAPAWQSLFTVGASGINGAYISATAADASGNIFIAGGFSGTVPFGSTTLTSAGRDDVFVAKWSPATNGFVWAQRAGGTSIDYVNALAVSGSSVYLVGVFGSTQLVCGSTTLTNAGPTTASTVIYDAFVAKLTDAGSSGSFVWAQSVGGTGVEYGNGVAVSGSSVYFVGQFGSPTAAFGPLTLTNNVTTGSGNNISDVYVAKLTDAGSTSSFSWAERIGGTGGDYCSGIAISGSNIYLGGSFGAPTARLGSLVLTNADPAGTATDVFVTKLLDQGTAPAFVWAQRAGGTGPEEVQHLAASPNGVYIVGRWYGAPARFGNAVLVNAGQLDAYVAKLTDAGASGGFEWAQQLGGPTMDYAYGLDVRGGSVYVAGNFQNTATFGPHTLTSLGADDVFVVRLADAGPTAQVVWAQQAGGPGSDAPSAVLVMGSRVYIAGGVGVPAAFGTLPVASPVGGSATFLASMTDLVGLATTGPRALPDVAVYPNPAHATATVQLPPVPGASAATIAITDALGRVVRTATVPLPAAGLRHELDLAGLPAGLYAVRVAAAGRSATHRLVVE</sequence>
<evidence type="ECO:0000313" key="4">
    <source>
        <dbReference type="Proteomes" id="UP001479606"/>
    </source>
</evidence>
<reference evidence="3 4" key="1">
    <citation type="journal article" date="2018" name="Arch. Microbiol.">
        <title>Hymenobacter segetis sp. nov., isolated from soil.</title>
        <authorList>
            <person name="Ten L.N."/>
            <person name="Lim S.J."/>
            <person name="Kim B.O."/>
            <person name="Kang I.K."/>
            <person name="Jung H.Y."/>
        </authorList>
    </citation>
    <scope>NUCLEOTIDE SEQUENCE [LARGE SCALE GENOMIC DNA]</scope>
    <source>
        <strain evidence="3 4">S7-3-11</strain>
    </source>
</reference>
<feature type="signal peptide" evidence="1">
    <location>
        <begin position="1"/>
        <end position="38"/>
    </location>
</feature>
<evidence type="ECO:0000259" key="2">
    <source>
        <dbReference type="Pfam" id="PF18962"/>
    </source>
</evidence>
<dbReference type="RefSeq" id="WP_342297627.1">
    <property type="nucleotide sequence ID" value="NZ_JBCEVZ010000018.1"/>
</dbReference>
<evidence type="ECO:0000313" key="3">
    <source>
        <dbReference type="EMBL" id="MEL5994455.1"/>
    </source>
</evidence>